<dbReference type="InParanoid" id="A0A165K5M0"/>
<evidence type="ECO:0000256" key="1">
    <source>
        <dbReference type="SAM" id="MobiDB-lite"/>
    </source>
</evidence>
<feature type="region of interest" description="Disordered" evidence="1">
    <location>
        <begin position="86"/>
        <end position="115"/>
    </location>
</feature>
<dbReference type="AlphaFoldDB" id="A0A165K5M0"/>
<accession>A0A165K5M0</accession>
<dbReference type="Proteomes" id="UP000076842">
    <property type="component" value="Unassembled WGS sequence"/>
</dbReference>
<gene>
    <name evidence="2" type="ORF">CALCODRAFT_505469</name>
</gene>
<evidence type="ECO:0000313" key="2">
    <source>
        <dbReference type="EMBL" id="KZT62714.1"/>
    </source>
</evidence>
<dbReference type="EMBL" id="KV423915">
    <property type="protein sequence ID" value="KZT62714.1"/>
    <property type="molecule type" value="Genomic_DNA"/>
</dbReference>
<name>A0A165K5M0_9BASI</name>
<organism evidence="2 3">
    <name type="scientific">Calocera cornea HHB12733</name>
    <dbReference type="NCBI Taxonomy" id="1353952"/>
    <lineage>
        <taxon>Eukaryota</taxon>
        <taxon>Fungi</taxon>
        <taxon>Dikarya</taxon>
        <taxon>Basidiomycota</taxon>
        <taxon>Agaricomycotina</taxon>
        <taxon>Dacrymycetes</taxon>
        <taxon>Dacrymycetales</taxon>
        <taxon>Dacrymycetaceae</taxon>
        <taxon>Calocera</taxon>
    </lineage>
</organism>
<evidence type="ECO:0000313" key="3">
    <source>
        <dbReference type="Proteomes" id="UP000076842"/>
    </source>
</evidence>
<dbReference type="OrthoDB" id="3405178at2759"/>
<keyword evidence="3" id="KW-1185">Reference proteome</keyword>
<reference evidence="2 3" key="1">
    <citation type="journal article" date="2016" name="Mol. Biol. Evol.">
        <title>Comparative Genomics of Early-Diverging Mushroom-Forming Fungi Provides Insights into the Origins of Lignocellulose Decay Capabilities.</title>
        <authorList>
            <person name="Nagy L.G."/>
            <person name="Riley R."/>
            <person name="Tritt A."/>
            <person name="Adam C."/>
            <person name="Daum C."/>
            <person name="Floudas D."/>
            <person name="Sun H."/>
            <person name="Yadav J.S."/>
            <person name="Pangilinan J."/>
            <person name="Larsson K.H."/>
            <person name="Matsuura K."/>
            <person name="Barry K."/>
            <person name="Labutti K."/>
            <person name="Kuo R."/>
            <person name="Ohm R.A."/>
            <person name="Bhattacharya S.S."/>
            <person name="Shirouzu T."/>
            <person name="Yoshinaga Y."/>
            <person name="Martin F.M."/>
            <person name="Grigoriev I.V."/>
            <person name="Hibbett D.S."/>
        </authorList>
    </citation>
    <scope>NUCLEOTIDE SEQUENCE [LARGE SCALE GENOMIC DNA]</scope>
    <source>
        <strain evidence="2 3">HHB12733</strain>
    </source>
</reference>
<sequence length="688" mass="75108">MKLQLLRKERLTTVVLSQRSARKNLMQHFRQWFDKGSSSSSGSDEDAVSGANAVVEAGLSDGSSPSSSLNLQLCCTPASNAAQFIEGPCDGKPEHSSNDTASSIHRQPSAAKGPIEDLCSKGAAASSKPFRPFGRRASLAAPADGWIIWFTVIDDTILQSYSDGTLRLLHLYPSAGKADLIDTWRPSNLVNFAASTGVTFDNGSLLRAVISYDYFPEWSYDDDIVNESGDIGQSHSYLVDIKNDKINVVHHKPGYSDAVAFNGDLSLHGVFEGQVDYRVVVWSQNAEVRLVTAHNPEKYADVLQQEQCYAGFIAKHLVIVKSLAVDVYNLQSLQSHATAIGSASSRLEPQCTLHMSHPVDEGIVIQSPEGASGIATIIIRNSSTIVVQQLLQSPKRDQFRLAPVWQISIDPSEYLTALSIDTRSYTAYWISHDTRAAVYGCQEGASRIVSASLSPLSSTKRGAAPILQSIYEGSPGDALLHCDRMQVRTVNGTIMVSPRVCRRPLLLHGSVASSSSGVRWTIPAAGWDQEPFRSPSESERAEAKDSGLLECQMALRQFKVPSTALCSRPRVKVEGLPPGFLMDIDDLKSYVVDFPEGPLEALLRGYGVRTLPSLIAFKMDGDQVIMGHQVGDEDVFYQIAPTQAVNHSAFNDAEAQHGVYEDDLDISDKWNLAIWRRNSIFRSAAATF</sequence>
<proteinExistence type="predicted"/>
<protein>
    <submittedName>
        <fullName evidence="2">Uncharacterized protein</fullName>
    </submittedName>
</protein>